<dbReference type="AlphaFoldDB" id="A0A1G2L0G9"/>
<sequence>MSFPTIPVSLLGSTTAAVSGIPYVSALSQAVRNPTLDVGIFFVLFAGGLFWAFAAGRRAVVSSIMMTYVALAIFPALPLDRLTAFSGMRDRSFAALAVFVILFVLLVLLLGARRGRGFLASGPWWQTLFMSFLQMGFLMHIGVSLLSPERIAALSPLVRRIFSDPDLHIWWLAAPVVFLIILRRVATRDD</sequence>
<organism evidence="2 3">
    <name type="scientific">Candidatus Sungbacteria bacterium RIFCSPHIGHO2_02_FULL_52_23</name>
    <dbReference type="NCBI Taxonomy" id="1802274"/>
    <lineage>
        <taxon>Bacteria</taxon>
        <taxon>Candidatus Sungiibacteriota</taxon>
    </lineage>
</organism>
<evidence type="ECO:0000313" key="3">
    <source>
        <dbReference type="Proteomes" id="UP000178510"/>
    </source>
</evidence>
<reference evidence="2 3" key="1">
    <citation type="journal article" date="2016" name="Nat. Commun.">
        <title>Thousands of microbial genomes shed light on interconnected biogeochemical processes in an aquifer system.</title>
        <authorList>
            <person name="Anantharaman K."/>
            <person name="Brown C.T."/>
            <person name="Hug L.A."/>
            <person name="Sharon I."/>
            <person name="Castelle C.J."/>
            <person name="Probst A.J."/>
            <person name="Thomas B.C."/>
            <person name="Singh A."/>
            <person name="Wilkins M.J."/>
            <person name="Karaoz U."/>
            <person name="Brodie E.L."/>
            <person name="Williams K.H."/>
            <person name="Hubbard S.S."/>
            <person name="Banfield J.F."/>
        </authorList>
    </citation>
    <scope>NUCLEOTIDE SEQUENCE [LARGE SCALE GENOMIC DNA]</scope>
</reference>
<comment type="caution">
    <text evidence="2">The sequence shown here is derived from an EMBL/GenBank/DDBJ whole genome shotgun (WGS) entry which is preliminary data.</text>
</comment>
<name>A0A1G2L0G9_9BACT</name>
<dbReference type="Proteomes" id="UP000178510">
    <property type="component" value="Unassembled WGS sequence"/>
</dbReference>
<proteinExistence type="predicted"/>
<feature type="transmembrane region" description="Helical" evidence="1">
    <location>
        <begin position="167"/>
        <end position="186"/>
    </location>
</feature>
<accession>A0A1G2L0G9</accession>
<protein>
    <submittedName>
        <fullName evidence="2">Uncharacterized protein</fullName>
    </submittedName>
</protein>
<evidence type="ECO:0000256" key="1">
    <source>
        <dbReference type="SAM" id="Phobius"/>
    </source>
</evidence>
<feature type="transmembrane region" description="Helical" evidence="1">
    <location>
        <begin position="60"/>
        <end position="79"/>
    </location>
</feature>
<keyword evidence="1" id="KW-0472">Membrane</keyword>
<dbReference type="EMBL" id="MHQM01000006">
    <property type="protein sequence ID" value="OHA04251.1"/>
    <property type="molecule type" value="Genomic_DNA"/>
</dbReference>
<feature type="transmembrane region" description="Helical" evidence="1">
    <location>
        <begin position="36"/>
        <end position="53"/>
    </location>
</feature>
<feature type="transmembrane region" description="Helical" evidence="1">
    <location>
        <begin position="124"/>
        <end position="147"/>
    </location>
</feature>
<evidence type="ECO:0000313" key="2">
    <source>
        <dbReference type="EMBL" id="OHA04251.1"/>
    </source>
</evidence>
<keyword evidence="1" id="KW-1133">Transmembrane helix</keyword>
<keyword evidence="1" id="KW-0812">Transmembrane</keyword>
<gene>
    <name evidence="2" type="ORF">A3J58_01420</name>
</gene>
<feature type="transmembrane region" description="Helical" evidence="1">
    <location>
        <begin position="91"/>
        <end position="112"/>
    </location>
</feature>